<keyword evidence="3" id="KW-1003">Cell membrane</keyword>
<sequence length="294" mass="33345">MSSFYNNRLALFLFSAPTLILFTLFVVYPLFPQIRISFFDHDGINYNGFVGLDNYRDVLHSSEFWHSAYNNVKIVLISTFVGLPISLLLALVLDRMSPGIRRYFRMTSFMPAVLSVTVIAQMWIAMFEPRFGALNQALSTVGLGDLKRIWLGDPETALPSVAFAFLWQYIGLNMVLFYTGIKSIPKTYYEAALIDGAGFFQTNVRIVLPLLQEVVKFVLVISVIGCLRQFEHVKMMTNGGPGSASRTVIYELYYRAFNMYEFGVGSVIAILFVVACLLITFMINNLVAREKMEF</sequence>
<dbReference type="Gene3D" id="1.10.3720.10">
    <property type="entry name" value="MetI-like"/>
    <property type="match status" value="1"/>
</dbReference>
<keyword evidence="5 7" id="KW-1133">Transmembrane helix</keyword>
<comment type="similarity">
    <text evidence="7">Belongs to the binding-protein-dependent transport system permease family.</text>
</comment>
<dbReference type="InterPro" id="IPR000515">
    <property type="entry name" value="MetI-like"/>
</dbReference>
<reference evidence="9 10" key="1">
    <citation type="journal article" date="2023" name="Genome Announc.">
        <title>Pan-Genome Analyses of the Genus Cohnella and Proposal of the Novel Species Cohnella silvisoli sp. nov., Isolated from Forest Soil.</title>
        <authorList>
            <person name="Wang C."/>
            <person name="Mao L."/>
            <person name="Bao G."/>
            <person name="Zhu H."/>
        </authorList>
    </citation>
    <scope>NUCLEOTIDE SEQUENCE [LARGE SCALE GENOMIC DNA]</scope>
    <source>
        <strain evidence="9 10">NL03-T5-1</strain>
    </source>
</reference>
<dbReference type="Pfam" id="PF00528">
    <property type="entry name" value="BPD_transp_1"/>
    <property type="match status" value="1"/>
</dbReference>
<feature type="transmembrane region" description="Helical" evidence="7">
    <location>
        <begin position="157"/>
        <end position="178"/>
    </location>
</feature>
<comment type="subcellular location">
    <subcellularLocation>
        <location evidence="1 7">Cell membrane</location>
        <topology evidence="1 7">Multi-pass membrane protein</topology>
    </subcellularLocation>
</comment>
<feature type="transmembrane region" description="Helical" evidence="7">
    <location>
        <begin position="9"/>
        <end position="31"/>
    </location>
</feature>
<dbReference type="RefSeq" id="WP_232184158.1">
    <property type="nucleotide sequence ID" value="NZ_JAIOAP010000002.1"/>
</dbReference>
<dbReference type="Proteomes" id="UP001493487">
    <property type="component" value="Unassembled WGS sequence"/>
</dbReference>
<comment type="caution">
    <text evidence="9">The sequence shown here is derived from an EMBL/GenBank/DDBJ whole genome shotgun (WGS) entry which is preliminary data.</text>
</comment>
<dbReference type="CDD" id="cd06261">
    <property type="entry name" value="TM_PBP2"/>
    <property type="match status" value="1"/>
</dbReference>
<keyword evidence="2 7" id="KW-0813">Transport</keyword>
<dbReference type="PROSITE" id="PS50928">
    <property type="entry name" value="ABC_TM1"/>
    <property type="match status" value="1"/>
</dbReference>
<dbReference type="SUPFAM" id="SSF161098">
    <property type="entry name" value="MetI-like"/>
    <property type="match status" value="1"/>
</dbReference>
<dbReference type="PANTHER" id="PTHR30193">
    <property type="entry name" value="ABC TRANSPORTER PERMEASE PROTEIN"/>
    <property type="match status" value="1"/>
</dbReference>
<accession>A0ABV1KSG5</accession>
<dbReference type="PANTHER" id="PTHR30193:SF37">
    <property type="entry name" value="INNER MEMBRANE ABC TRANSPORTER PERMEASE PROTEIN YCJO"/>
    <property type="match status" value="1"/>
</dbReference>
<evidence type="ECO:0000256" key="7">
    <source>
        <dbReference type="RuleBase" id="RU363032"/>
    </source>
</evidence>
<evidence type="ECO:0000256" key="6">
    <source>
        <dbReference type="ARBA" id="ARBA00023136"/>
    </source>
</evidence>
<feature type="transmembrane region" description="Helical" evidence="7">
    <location>
        <begin position="262"/>
        <end position="287"/>
    </location>
</feature>
<evidence type="ECO:0000313" key="10">
    <source>
        <dbReference type="Proteomes" id="UP001493487"/>
    </source>
</evidence>
<name>A0ABV1KSG5_9BACL</name>
<evidence type="ECO:0000259" key="8">
    <source>
        <dbReference type="PROSITE" id="PS50928"/>
    </source>
</evidence>
<keyword evidence="6 7" id="KW-0472">Membrane</keyword>
<feature type="transmembrane region" description="Helical" evidence="7">
    <location>
        <begin position="74"/>
        <end position="94"/>
    </location>
</feature>
<dbReference type="EMBL" id="JASKHM010000006">
    <property type="protein sequence ID" value="MEQ4483044.1"/>
    <property type="molecule type" value="Genomic_DNA"/>
</dbReference>
<organism evidence="9 10">
    <name type="scientific">Cohnella silvisoli</name>
    <dbReference type="NCBI Taxonomy" id="2873699"/>
    <lineage>
        <taxon>Bacteria</taxon>
        <taxon>Bacillati</taxon>
        <taxon>Bacillota</taxon>
        <taxon>Bacilli</taxon>
        <taxon>Bacillales</taxon>
        <taxon>Paenibacillaceae</taxon>
        <taxon>Cohnella</taxon>
    </lineage>
</organism>
<evidence type="ECO:0000256" key="4">
    <source>
        <dbReference type="ARBA" id="ARBA00022692"/>
    </source>
</evidence>
<gene>
    <name evidence="9" type="ORF">QJS35_11620</name>
</gene>
<proteinExistence type="inferred from homology"/>
<protein>
    <submittedName>
        <fullName evidence="9">Sugar ABC transporter permease</fullName>
    </submittedName>
</protein>
<feature type="domain" description="ABC transmembrane type-1" evidence="8">
    <location>
        <begin position="68"/>
        <end position="283"/>
    </location>
</feature>
<keyword evidence="10" id="KW-1185">Reference proteome</keyword>
<evidence type="ECO:0000256" key="3">
    <source>
        <dbReference type="ARBA" id="ARBA00022475"/>
    </source>
</evidence>
<dbReference type="InterPro" id="IPR051393">
    <property type="entry name" value="ABC_transporter_permease"/>
</dbReference>
<evidence type="ECO:0000313" key="9">
    <source>
        <dbReference type="EMBL" id="MEQ4483044.1"/>
    </source>
</evidence>
<dbReference type="InterPro" id="IPR035906">
    <property type="entry name" value="MetI-like_sf"/>
</dbReference>
<keyword evidence="4 7" id="KW-0812">Transmembrane</keyword>
<feature type="transmembrane region" description="Helical" evidence="7">
    <location>
        <begin position="106"/>
        <end position="126"/>
    </location>
</feature>
<evidence type="ECO:0000256" key="1">
    <source>
        <dbReference type="ARBA" id="ARBA00004651"/>
    </source>
</evidence>
<evidence type="ECO:0000256" key="5">
    <source>
        <dbReference type="ARBA" id="ARBA00022989"/>
    </source>
</evidence>
<evidence type="ECO:0000256" key="2">
    <source>
        <dbReference type="ARBA" id="ARBA00022448"/>
    </source>
</evidence>